<dbReference type="AlphaFoldDB" id="A0A024GZB5"/>
<name>A0A024GZB5_9MICC</name>
<dbReference type="RefSeq" id="WP_050054124.1">
    <property type="nucleotide sequence ID" value="NZ_CAQI01000032.1"/>
</dbReference>
<keyword evidence="1" id="KW-0812">Transmembrane</keyword>
<proteinExistence type="predicted"/>
<dbReference type="EMBL" id="CAQI01000032">
    <property type="protein sequence ID" value="CCQ45103.1"/>
    <property type="molecule type" value="Genomic_DNA"/>
</dbReference>
<dbReference type="InterPro" id="IPR038507">
    <property type="entry name" value="YcnI-like_sf"/>
</dbReference>
<dbReference type="InterPro" id="IPR012533">
    <property type="entry name" value="YcnI-copper_dom"/>
</dbReference>
<evidence type="ECO:0000259" key="3">
    <source>
        <dbReference type="Pfam" id="PF07987"/>
    </source>
</evidence>
<dbReference type="Gene3D" id="2.60.40.2230">
    <property type="entry name" value="Uncharacterised protein YcnI-like PF07987, DUF1775"/>
    <property type="match status" value="1"/>
</dbReference>
<gene>
    <name evidence="4" type="ORF">ARTSIC4J27_1036</name>
</gene>
<accession>A0A024GZB5</accession>
<reference evidence="5" key="1">
    <citation type="journal article" date="2014" name="Genome Announc.">
        <title>Genome Sequence of Arthrobacter siccitolerans 4J27, a Xeroprotectant-Producing Desiccation-Tolerant Microorganism.</title>
        <authorList>
            <person name="Manzanera M."/>
            <person name="Santa-Cruz-Calvo L."/>
            <person name="Vilchez J.I."/>
            <person name="Garcia-Fontana C."/>
            <person name="Silva-Castro G.A."/>
            <person name="Calvo C."/>
            <person name="Gonzalez-Lopez J."/>
        </authorList>
    </citation>
    <scope>NUCLEOTIDE SEQUENCE [LARGE SCALE GENOMIC DNA]</scope>
    <source>
        <strain evidence="5">4J27</strain>
    </source>
</reference>
<evidence type="ECO:0000256" key="1">
    <source>
        <dbReference type="SAM" id="Phobius"/>
    </source>
</evidence>
<dbReference type="Pfam" id="PF07987">
    <property type="entry name" value="DUF1775"/>
    <property type="match status" value="1"/>
</dbReference>
<keyword evidence="2" id="KW-0732">Signal</keyword>
<feature type="transmembrane region" description="Helical" evidence="1">
    <location>
        <begin position="213"/>
        <end position="233"/>
    </location>
</feature>
<keyword evidence="1" id="KW-1133">Transmembrane helix</keyword>
<evidence type="ECO:0000256" key="2">
    <source>
        <dbReference type="SAM" id="SignalP"/>
    </source>
</evidence>
<comment type="caution">
    <text evidence="4">The sequence shown here is derived from an EMBL/GenBank/DDBJ whole genome shotgun (WGS) entry which is preliminary data.</text>
</comment>
<feature type="domain" description="YncI copper-binding" evidence="3">
    <location>
        <begin position="31"/>
        <end position="178"/>
    </location>
</feature>
<protein>
    <recommendedName>
        <fullName evidence="3">YncI copper-binding domain-containing protein</fullName>
    </recommendedName>
</protein>
<dbReference type="CDD" id="cd08545">
    <property type="entry name" value="YcnI_like"/>
    <property type="match status" value="1"/>
</dbReference>
<keyword evidence="5" id="KW-1185">Reference proteome</keyword>
<dbReference type="Proteomes" id="UP000035722">
    <property type="component" value="Unassembled WGS sequence"/>
</dbReference>
<keyword evidence="1" id="KW-0472">Membrane</keyword>
<evidence type="ECO:0000313" key="4">
    <source>
        <dbReference type="EMBL" id="CCQ45103.1"/>
    </source>
</evidence>
<evidence type="ECO:0000313" key="5">
    <source>
        <dbReference type="Proteomes" id="UP000035722"/>
    </source>
</evidence>
<dbReference type="STRING" id="861266.ARTSIC4J27_1036"/>
<feature type="signal peptide" evidence="2">
    <location>
        <begin position="1"/>
        <end position="30"/>
    </location>
</feature>
<feature type="chain" id="PRO_5038573201" description="YncI copper-binding domain-containing protein" evidence="2">
    <location>
        <begin position="31"/>
        <end position="241"/>
    </location>
</feature>
<organism evidence="4 5">
    <name type="scientific">Pseudarthrobacter siccitolerans</name>
    <dbReference type="NCBI Taxonomy" id="861266"/>
    <lineage>
        <taxon>Bacteria</taxon>
        <taxon>Bacillati</taxon>
        <taxon>Actinomycetota</taxon>
        <taxon>Actinomycetes</taxon>
        <taxon>Micrococcales</taxon>
        <taxon>Micrococcaceae</taxon>
        <taxon>Pseudarthrobacter</taxon>
    </lineage>
</organism>
<dbReference type="OrthoDB" id="9810871at2"/>
<sequence length="241" mass="24311">MNSTTRSIKVAAVGAATAALMALGLGSAAAHVSVAPDSTSEGGYSQLTFKVPSESKTATTSKITVDLPAASPFTSVRVKPVPGWNAEIVRGALPQPVTIDGATITEAPLSVTWTANNAESQLSTDQYQEFSLSVGRLPKSGTTVTLPVAQSYSDGSVRNWDDPVVEGQGEPEEPAPSFVTTAAHGGHGAAAPVAETAELSATAAVTPAADNTMGFAGLGAGILGLALGTAALIRTRSLRKP</sequence>